<evidence type="ECO:0000256" key="3">
    <source>
        <dbReference type="ARBA" id="ARBA00023015"/>
    </source>
</evidence>
<dbReference type="PANTHER" id="PTHR30146:SF95">
    <property type="entry name" value="RIBOSE OPERON REPRESSOR"/>
    <property type="match status" value="1"/>
</dbReference>
<name>A0A511W9A2_9BACI</name>
<proteinExistence type="predicted"/>
<feature type="domain" description="HTH lacI-type" evidence="6">
    <location>
        <begin position="2"/>
        <end position="56"/>
    </location>
</feature>
<dbReference type="RefSeq" id="WP_146817637.1">
    <property type="nucleotide sequence ID" value="NZ_BJYA01000017.1"/>
</dbReference>
<dbReference type="InterPro" id="IPR028082">
    <property type="entry name" value="Peripla_BP_I"/>
</dbReference>
<dbReference type="SUPFAM" id="SSF47413">
    <property type="entry name" value="lambda repressor-like DNA-binding domains"/>
    <property type="match status" value="1"/>
</dbReference>
<dbReference type="CDD" id="cd01392">
    <property type="entry name" value="HTH_LacI"/>
    <property type="match status" value="1"/>
</dbReference>
<dbReference type="InterPro" id="IPR046335">
    <property type="entry name" value="LacI/GalR-like_sensor"/>
</dbReference>
<evidence type="ECO:0000256" key="2">
    <source>
        <dbReference type="ARBA" id="ARBA00022491"/>
    </source>
</evidence>
<keyword evidence="8" id="KW-1185">Reference proteome</keyword>
<evidence type="ECO:0000256" key="4">
    <source>
        <dbReference type="ARBA" id="ARBA00023125"/>
    </source>
</evidence>
<dbReference type="Gene3D" id="1.10.260.40">
    <property type="entry name" value="lambda repressor-like DNA-binding domains"/>
    <property type="match status" value="1"/>
</dbReference>
<dbReference type="GO" id="GO:0003700">
    <property type="term" value="F:DNA-binding transcription factor activity"/>
    <property type="evidence" value="ECO:0007669"/>
    <property type="project" value="TreeGrafter"/>
</dbReference>
<dbReference type="SUPFAM" id="SSF53822">
    <property type="entry name" value="Periplasmic binding protein-like I"/>
    <property type="match status" value="1"/>
</dbReference>
<dbReference type="Pfam" id="PF00356">
    <property type="entry name" value="LacI"/>
    <property type="match status" value="1"/>
</dbReference>
<dbReference type="OrthoDB" id="9796186at2"/>
<evidence type="ECO:0000313" key="8">
    <source>
        <dbReference type="Proteomes" id="UP000321440"/>
    </source>
</evidence>
<dbReference type="EMBL" id="BJYA01000017">
    <property type="protein sequence ID" value="GEN46653.1"/>
    <property type="molecule type" value="Genomic_DNA"/>
</dbReference>
<dbReference type="Proteomes" id="UP000321440">
    <property type="component" value="Unassembled WGS sequence"/>
</dbReference>
<dbReference type="SMART" id="SM00354">
    <property type="entry name" value="HTH_LACI"/>
    <property type="match status" value="1"/>
</dbReference>
<keyword evidence="4" id="KW-0238">DNA-binding</keyword>
<evidence type="ECO:0000259" key="6">
    <source>
        <dbReference type="PROSITE" id="PS50932"/>
    </source>
</evidence>
<protein>
    <recommendedName>
        <fullName evidence="1">Catabolite control protein A</fullName>
    </recommendedName>
</protein>
<dbReference type="PANTHER" id="PTHR30146">
    <property type="entry name" value="LACI-RELATED TRANSCRIPTIONAL REPRESSOR"/>
    <property type="match status" value="1"/>
</dbReference>
<dbReference type="InterPro" id="IPR010982">
    <property type="entry name" value="Lambda_DNA-bd_dom_sf"/>
</dbReference>
<dbReference type="Gene3D" id="3.40.50.2300">
    <property type="match status" value="2"/>
</dbReference>
<dbReference type="PRINTS" id="PR00036">
    <property type="entry name" value="HTHLACI"/>
</dbReference>
<keyword evidence="2" id="KW-0678">Repressor</keyword>
<keyword evidence="3" id="KW-0805">Transcription regulation</keyword>
<sequence>MTTIKDVAHHAEVSVATVSRVINRNGYVNEDTRKKVEAAVDLLNYKPNSVARSLFKKQSKTIGIIVPDITNPYFPELVRGVEDYLIQKGFTTILCNSDEDPEKERLYLDVMKQKYVDGAIIVSNTIERDLIAEYDMPVVALDRSIHQDIPTFAIDNRSGGRKAAEHLLEVGCTRIGHIKGPDKVENSDNRYLGYIDVIKQQDWFLSSYVVEGNFDQKEAAKVTKELLQSHPEIDGIFAGNDVMALGALKAAESLNLNVPEDLAIIGFDGIDLTEMTKPELSTLSQPIYQMSREAAEALTALIEGKMVKEKENVFPSTLIKRQSTKR</sequence>
<reference evidence="7 8" key="1">
    <citation type="submission" date="2019-07" db="EMBL/GenBank/DDBJ databases">
        <title>Whole genome shotgun sequence of Alkalibacillus haloalkaliphilus NBRC 103110.</title>
        <authorList>
            <person name="Hosoyama A."/>
            <person name="Uohara A."/>
            <person name="Ohji S."/>
            <person name="Ichikawa N."/>
        </authorList>
    </citation>
    <scope>NUCLEOTIDE SEQUENCE [LARGE SCALE GENOMIC DNA]</scope>
    <source>
        <strain evidence="7 8">NBRC 103110</strain>
    </source>
</reference>
<dbReference type="PROSITE" id="PS50932">
    <property type="entry name" value="HTH_LACI_2"/>
    <property type="match status" value="1"/>
</dbReference>
<evidence type="ECO:0000313" key="7">
    <source>
        <dbReference type="EMBL" id="GEN46653.1"/>
    </source>
</evidence>
<evidence type="ECO:0000256" key="5">
    <source>
        <dbReference type="ARBA" id="ARBA00023163"/>
    </source>
</evidence>
<dbReference type="AlphaFoldDB" id="A0A511W9A2"/>
<dbReference type="GO" id="GO:0000976">
    <property type="term" value="F:transcription cis-regulatory region binding"/>
    <property type="evidence" value="ECO:0007669"/>
    <property type="project" value="TreeGrafter"/>
</dbReference>
<dbReference type="InterPro" id="IPR000843">
    <property type="entry name" value="HTH_LacI"/>
</dbReference>
<comment type="caution">
    <text evidence="7">The sequence shown here is derived from an EMBL/GenBank/DDBJ whole genome shotgun (WGS) entry which is preliminary data.</text>
</comment>
<dbReference type="PROSITE" id="PS00356">
    <property type="entry name" value="HTH_LACI_1"/>
    <property type="match status" value="1"/>
</dbReference>
<dbReference type="CDD" id="cd06291">
    <property type="entry name" value="PBP1_Qymf-like"/>
    <property type="match status" value="1"/>
</dbReference>
<evidence type="ECO:0000256" key="1">
    <source>
        <dbReference type="ARBA" id="ARBA00019435"/>
    </source>
</evidence>
<dbReference type="FunFam" id="1.10.260.40:FF:000002">
    <property type="entry name" value="HTH-type transcriptional repressor PurR"/>
    <property type="match status" value="1"/>
</dbReference>
<keyword evidence="5" id="KW-0804">Transcription</keyword>
<dbReference type="Pfam" id="PF13377">
    <property type="entry name" value="Peripla_BP_3"/>
    <property type="match status" value="1"/>
</dbReference>
<gene>
    <name evidence="7" type="primary">rbsR</name>
    <name evidence="7" type="ORF">AHA02nite_24290</name>
</gene>
<accession>A0A511W9A2</accession>
<organism evidence="7 8">
    <name type="scientific">Alkalibacillus haloalkaliphilus</name>
    <dbReference type="NCBI Taxonomy" id="94136"/>
    <lineage>
        <taxon>Bacteria</taxon>
        <taxon>Bacillati</taxon>
        <taxon>Bacillota</taxon>
        <taxon>Bacilli</taxon>
        <taxon>Bacillales</taxon>
        <taxon>Bacillaceae</taxon>
        <taxon>Alkalibacillus</taxon>
    </lineage>
</organism>